<dbReference type="FunCoup" id="D9PZ50">
    <property type="interactions" value="82"/>
</dbReference>
<dbReference type="Pfam" id="PF14681">
    <property type="entry name" value="UPRTase"/>
    <property type="match status" value="1"/>
</dbReference>
<evidence type="ECO:0000313" key="3">
    <source>
        <dbReference type="Proteomes" id="UP000000346"/>
    </source>
</evidence>
<dbReference type="KEGG" id="asc:ASAC_1432"/>
<feature type="domain" description="Phosphoribosyltransferase" evidence="1">
    <location>
        <begin position="10"/>
        <end position="204"/>
    </location>
</feature>
<dbReference type="GeneID" id="9499691"/>
<dbReference type="EC" id="2.4.2.9" evidence="2"/>
<name>D9PZ50_ACIS3</name>
<keyword evidence="2" id="KW-0808">Transferase</keyword>
<protein>
    <submittedName>
        <fullName evidence="2">Probable uracil phosphoribosyltransferase</fullName>
        <ecNumber evidence="2">2.4.2.9</ecNumber>
    </submittedName>
</protein>
<gene>
    <name evidence="2" type="ordered locus">ASAC_1432</name>
</gene>
<dbReference type="InterPro" id="IPR000836">
    <property type="entry name" value="PRTase_dom"/>
</dbReference>
<keyword evidence="2" id="KW-0328">Glycosyltransferase</keyword>
<dbReference type="CDD" id="cd06223">
    <property type="entry name" value="PRTases_typeI"/>
    <property type="match status" value="1"/>
</dbReference>
<dbReference type="InterPro" id="IPR029057">
    <property type="entry name" value="PRTase-like"/>
</dbReference>
<keyword evidence="3" id="KW-1185">Reference proteome</keyword>
<sequence length="211" mass="23023">MRVLGDELPYARWLLLKLRDRRTDSPTFRYYMREAGRLLAIMSSAELEWTKESVTTPLGVQTEELNLAAPPLLVGVLGAALPLLEGFSEVYPQAPVGLVAARRLEDRDGVKVELYYRRLPRVHEGVAVVLDPMLATGRTLDRVISEVKSLGSGKVIVGSVIASKQGLSFILSRHPDVSIYTLAVDPELNTSFFIVPGLGDAGDRGLGVSPP</sequence>
<accession>D9PZ50</accession>
<dbReference type="SUPFAM" id="SSF53271">
    <property type="entry name" value="PRTase-like"/>
    <property type="match status" value="1"/>
</dbReference>
<reference evidence="2 3" key="1">
    <citation type="journal article" date="2010" name="Appl. Environ. Microbiol.">
        <title>The genome sequence of the crenarchaeon Acidilobus saccharovorans supports a new order, Acidilobales, and suggests an important ecological role in terrestrial acidic hot springs.</title>
        <authorList>
            <person name="Mardanov A.V."/>
            <person name="Svetlitchnyi V.A."/>
            <person name="Beletsky A.V."/>
            <person name="Prokofeva M.I."/>
            <person name="Bonch-Osmolovskaya E.A."/>
            <person name="Ravin N.V."/>
            <person name="Skryabin K.G."/>
        </authorList>
    </citation>
    <scope>NUCLEOTIDE SEQUENCE [LARGE SCALE GENOMIC DNA]</scope>
    <source>
        <strain evidence="3">DSM 16705 / JCM 18335 / VKM B-2471 / 345-15</strain>
    </source>
</reference>
<dbReference type="EMBL" id="CP001742">
    <property type="protein sequence ID" value="ADL19837.1"/>
    <property type="molecule type" value="Genomic_DNA"/>
</dbReference>
<dbReference type="STRING" id="666510.ASAC_1432"/>
<dbReference type="RefSeq" id="WP_013267349.1">
    <property type="nucleotide sequence ID" value="NC_014374.1"/>
</dbReference>
<dbReference type="GO" id="GO:0004845">
    <property type="term" value="F:uracil phosphoribosyltransferase activity"/>
    <property type="evidence" value="ECO:0007669"/>
    <property type="project" value="UniProtKB-EC"/>
</dbReference>
<evidence type="ECO:0000259" key="1">
    <source>
        <dbReference type="Pfam" id="PF14681"/>
    </source>
</evidence>
<proteinExistence type="predicted"/>
<evidence type="ECO:0000313" key="2">
    <source>
        <dbReference type="EMBL" id="ADL19837.1"/>
    </source>
</evidence>
<dbReference type="Proteomes" id="UP000000346">
    <property type="component" value="Chromosome"/>
</dbReference>
<organism evidence="2 3">
    <name type="scientific">Acidilobus saccharovorans (strain DSM 16705 / JCM 18335 / VKM B-2471 / 345-15)</name>
    <dbReference type="NCBI Taxonomy" id="666510"/>
    <lineage>
        <taxon>Archaea</taxon>
        <taxon>Thermoproteota</taxon>
        <taxon>Thermoprotei</taxon>
        <taxon>Acidilobales</taxon>
        <taxon>Acidilobaceae</taxon>
        <taxon>Acidilobus</taxon>
    </lineage>
</organism>
<dbReference type="HOGENOM" id="CLU_067096_2_0_2"/>
<dbReference type="InParanoid" id="D9PZ50"/>
<dbReference type="Gene3D" id="3.40.50.2020">
    <property type="match status" value="1"/>
</dbReference>
<dbReference type="NCBIfam" id="NF001097">
    <property type="entry name" value="PRK00129.1"/>
    <property type="match status" value="1"/>
</dbReference>
<dbReference type="AlphaFoldDB" id="D9PZ50"/>
<dbReference type="eggNOG" id="arCOG04128">
    <property type="taxonomic scope" value="Archaea"/>
</dbReference>